<dbReference type="InterPro" id="IPR055530">
    <property type="entry name" value="DUF7104"/>
</dbReference>
<reference evidence="1" key="1">
    <citation type="submission" date="2021-03" db="EMBL/GenBank/DDBJ databases">
        <title>Comparative genomics and phylogenomic investigation of the class Geoglossomycetes provide insights into ecological specialization and systematics.</title>
        <authorList>
            <person name="Melie T."/>
            <person name="Pirro S."/>
            <person name="Miller A.N."/>
            <person name="Quandt A."/>
        </authorList>
    </citation>
    <scope>NUCLEOTIDE SEQUENCE</scope>
    <source>
        <strain evidence="1">GBOQ0MN5Z8</strain>
    </source>
</reference>
<accession>A0A9P8I7C9</accession>
<dbReference type="OrthoDB" id="7464126at2759"/>
<gene>
    <name evidence="1" type="ORF">FGG08_004504</name>
</gene>
<dbReference type="Pfam" id="PF23397">
    <property type="entry name" value="DUF7104"/>
    <property type="match status" value="3"/>
</dbReference>
<dbReference type="Proteomes" id="UP000698800">
    <property type="component" value="Unassembled WGS sequence"/>
</dbReference>
<protein>
    <submittedName>
        <fullName evidence="1">Uncharacterized protein</fullName>
    </submittedName>
</protein>
<evidence type="ECO:0000313" key="1">
    <source>
        <dbReference type="EMBL" id="KAH0538913.1"/>
    </source>
</evidence>
<name>A0A9P8I7C9_9PEZI</name>
<sequence>MPISGPEMVSAKFPISLSNRLIEPRSPIPPCWGEAAEIPDLHEAGDKWGVAAKANIAWLAEFQSRNLVITEEKVREAAEEWATGYEMMKSQVGWCGLMADLVEAAAENKESGKGVVELLLRRQDIRITAGAVAVIARNSGVWAVRSLPRGRGGIRVTEDVAKAVASKENGRETIGLLLNSGDF</sequence>
<organism evidence="1 2">
    <name type="scientific">Glutinoglossum americanum</name>
    <dbReference type="NCBI Taxonomy" id="1670608"/>
    <lineage>
        <taxon>Eukaryota</taxon>
        <taxon>Fungi</taxon>
        <taxon>Dikarya</taxon>
        <taxon>Ascomycota</taxon>
        <taxon>Pezizomycotina</taxon>
        <taxon>Geoglossomycetes</taxon>
        <taxon>Geoglossales</taxon>
        <taxon>Geoglossaceae</taxon>
        <taxon>Glutinoglossum</taxon>
    </lineage>
</organism>
<proteinExistence type="predicted"/>
<comment type="caution">
    <text evidence="1">The sequence shown here is derived from an EMBL/GenBank/DDBJ whole genome shotgun (WGS) entry which is preliminary data.</text>
</comment>
<keyword evidence="2" id="KW-1185">Reference proteome</keyword>
<dbReference type="AlphaFoldDB" id="A0A9P8I7C9"/>
<evidence type="ECO:0000313" key="2">
    <source>
        <dbReference type="Proteomes" id="UP000698800"/>
    </source>
</evidence>
<dbReference type="EMBL" id="JAGHQL010000092">
    <property type="protein sequence ID" value="KAH0538913.1"/>
    <property type="molecule type" value="Genomic_DNA"/>
</dbReference>